<feature type="domain" description="DUF1553" evidence="1">
    <location>
        <begin position="2"/>
        <end position="241"/>
    </location>
</feature>
<dbReference type="PANTHER" id="PTHR35889:SF3">
    <property type="entry name" value="F-BOX DOMAIN-CONTAINING PROTEIN"/>
    <property type="match status" value="1"/>
</dbReference>
<evidence type="ECO:0000313" key="3">
    <source>
        <dbReference type="Proteomes" id="UP000214646"/>
    </source>
</evidence>
<accession>A0A225D313</accession>
<dbReference type="Pfam" id="PF07587">
    <property type="entry name" value="PSD1"/>
    <property type="match status" value="1"/>
</dbReference>
<keyword evidence="3" id="KW-1185">Reference proteome</keyword>
<gene>
    <name evidence="2" type="ORF">FRUB_08544</name>
</gene>
<comment type="caution">
    <text evidence="2">The sequence shown here is derived from an EMBL/GenBank/DDBJ whole genome shotgun (WGS) entry which is preliminary data.</text>
</comment>
<dbReference type="Proteomes" id="UP000214646">
    <property type="component" value="Unassembled WGS sequence"/>
</dbReference>
<evidence type="ECO:0000313" key="2">
    <source>
        <dbReference type="EMBL" id="OWK35981.1"/>
    </source>
</evidence>
<dbReference type="EMBL" id="NIDE01000017">
    <property type="protein sequence ID" value="OWK35981.1"/>
    <property type="molecule type" value="Genomic_DNA"/>
</dbReference>
<dbReference type="PANTHER" id="PTHR35889">
    <property type="entry name" value="CYCLOINULO-OLIGOSACCHARIDE FRUCTANOTRANSFERASE-RELATED"/>
    <property type="match status" value="1"/>
</dbReference>
<dbReference type="InterPro" id="IPR022655">
    <property type="entry name" value="DUF1553"/>
</dbReference>
<sequence>MMVNRLWHHHFGTGIVDTPSDFGRNGSTPTHPELLDWLASELVTPTVGKAKPWSLKHIHRLIVTSTAYRQEGRATDAGMKVDASSRLLWRYPPRRLEAEAIRDAILATSGKLDLTMGGPGFDLFESNTNYVKLYTPKASFGPETFRRMVYWSKPRMHVDDTFGTFDCPDGGQIAPKRTASTTPLQALSLLNSPFTIQQAGFFAARVETEAGNDPAARVRAAFRRTLQRDPSRDEAAAAARLVEKYGLPALCRALFNANEFVFVD</sequence>
<proteinExistence type="predicted"/>
<organism evidence="2 3">
    <name type="scientific">Fimbriiglobus ruber</name>
    <dbReference type="NCBI Taxonomy" id="1908690"/>
    <lineage>
        <taxon>Bacteria</taxon>
        <taxon>Pseudomonadati</taxon>
        <taxon>Planctomycetota</taxon>
        <taxon>Planctomycetia</taxon>
        <taxon>Gemmatales</taxon>
        <taxon>Gemmataceae</taxon>
        <taxon>Fimbriiglobus</taxon>
    </lineage>
</organism>
<dbReference type="AlphaFoldDB" id="A0A225D313"/>
<protein>
    <recommendedName>
        <fullName evidence="1">DUF1553 domain-containing protein</fullName>
    </recommendedName>
</protein>
<name>A0A225D313_9BACT</name>
<reference evidence="3" key="1">
    <citation type="submission" date="2017-06" db="EMBL/GenBank/DDBJ databases">
        <title>Genome analysis of Fimbriiglobus ruber SP5, the first member of the order Planctomycetales with confirmed chitinolytic capability.</title>
        <authorList>
            <person name="Ravin N.V."/>
            <person name="Rakitin A.L."/>
            <person name="Ivanova A.A."/>
            <person name="Beletsky A.V."/>
            <person name="Kulichevskaya I.S."/>
            <person name="Mardanov A.V."/>
            <person name="Dedysh S.N."/>
        </authorList>
    </citation>
    <scope>NUCLEOTIDE SEQUENCE [LARGE SCALE GENOMIC DNA]</scope>
    <source>
        <strain evidence="3">SP5</strain>
    </source>
</reference>
<evidence type="ECO:0000259" key="1">
    <source>
        <dbReference type="Pfam" id="PF07587"/>
    </source>
</evidence>